<dbReference type="CDD" id="cd00610">
    <property type="entry name" value="OAT_like"/>
    <property type="match status" value="1"/>
</dbReference>
<organism evidence="6 7">
    <name type="scientific">Thermosipho melanesiensis</name>
    <dbReference type="NCBI Taxonomy" id="46541"/>
    <lineage>
        <taxon>Bacteria</taxon>
        <taxon>Thermotogati</taxon>
        <taxon>Thermotogota</taxon>
        <taxon>Thermotogae</taxon>
        <taxon>Thermotogales</taxon>
        <taxon>Fervidobacteriaceae</taxon>
        <taxon>Thermosipho</taxon>
    </lineage>
</organism>
<name>A0ABN4V165_9BACT</name>
<dbReference type="EMBL" id="CP007389">
    <property type="protein sequence ID" value="APT74736.1"/>
    <property type="molecule type" value="Genomic_DNA"/>
</dbReference>
<dbReference type="Gene3D" id="3.40.640.10">
    <property type="entry name" value="Type I PLP-dependent aspartate aminotransferase-like (Major domain)"/>
    <property type="match status" value="1"/>
</dbReference>
<comment type="similarity">
    <text evidence="5">Belongs to the class-III pyridoxal-phosphate-dependent aminotransferase family.</text>
</comment>
<evidence type="ECO:0000256" key="3">
    <source>
        <dbReference type="ARBA" id="ARBA00022679"/>
    </source>
</evidence>
<comment type="cofactor">
    <cofactor evidence="1">
        <name>pyridoxal 5'-phosphate</name>
        <dbReference type="ChEBI" id="CHEBI:597326"/>
    </cofactor>
</comment>
<dbReference type="Pfam" id="PF00202">
    <property type="entry name" value="Aminotran_3"/>
    <property type="match status" value="1"/>
</dbReference>
<dbReference type="SUPFAM" id="SSF53383">
    <property type="entry name" value="PLP-dependent transferases"/>
    <property type="match status" value="1"/>
</dbReference>
<dbReference type="InterPro" id="IPR050103">
    <property type="entry name" value="Class-III_PLP-dep_AT"/>
</dbReference>
<dbReference type="PROSITE" id="PS00600">
    <property type="entry name" value="AA_TRANSFER_CLASS_3"/>
    <property type="match status" value="1"/>
</dbReference>
<dbReference type="InterPro" id="IPR005814">
    <property type="entry name" value="Aminotrans_3"/>
</dbReference>
<evidence type="ECO:0000256" key="4">
    <source>
        <dbReference type="ARBA" id="ARBA00022898"/>
    </source>
</evidence>
<evidence type="ECO:0000313" key="7">
    <source>
        <dbReference type="Proteomes" id="UP000185490"/>
    </source>
</evidence>
<keyword evidence="4 5" id="KW-0663">Pyridoxal phosphate</keyword>
<evidence type="ECO:0000256" key="5">
    <source>
        <dbReference type="RuleBase" id="RU003560"/>
    </source>
</evidence>
<dbReference type="GO" id="GO:0008483">
    <property type="term" value="F:transaminase activity"/>
    <property type="evidence" value="ECO:0007669"/>
    <property type="project" value="UniProtKB-KW"/>
</dbReference>
<protein>
    <submittedName>
        <fullName evidence="6">Aminotransferase class III</fullName>
    </submittedName>
</protein>
<dbReference type="PIRSF" id="PIRSF000521">
    <property type="entry name" value="Transaminase_4ab_Lys_Orn"/>
    <property type="match status" value="1"/>
</dbReference>
<dbReference type="Proteomes" id="UP000185490">
    <property type="component" value="Chromosome"/>
</dbReference>
<dbReference type="Gene3D" id="3.90.1150.10">
    <property type="entry name" value="Aspartate Aminotransferase, domain 1"/>
    <property type="match status" value="1"/>
</dbReference>
<gene>
    <name evidence="6" type="ORF">BW47_09875</name>
</gene>
<dbReference type="InterPro" id="IPR049704">
    <property type="entry name" value="Aminotrans_3_PPA_site"/>
</dbReference>
<keyword evidence="2 6" id="KW-0032">Aminotransferase</keyword>
<dbReference type="PANTHER" id="PTHR11986:SF79">
    <property type="entry name" value="ACETYLORNITHINE AMINOTRANSFERASE, MITOCHONDRIAL"/>
    <property type="match status" value="1"/>
</dbReference>
<dbReference type="PANTHER" id="PTHR11986">
    <property type="entry name" value="AMINOTRANSFERASE CLASS III"/>
    <property type="match status" value="1"/>
</dbReference>
<evidence type="ECO:0000256" key="1">
    <source>
        <dbReference type="ARBA" id="ARBA00001933"/>
    </source>
</evidence>
<reference evidence="6 7" key="1">
    <citation type="submission" date="2014-02" db="EMBL/GenBank/DDBJ databases">
        <title>Diversity of Thermotogales isolates from hydrothermal vents.</title>
        <authorList>
            <person name="Haverkamp T.H.A."/>
            <person name="Lossouarn J."/>
            <person name="Geslin C."/>
            <person name="Nesbo C.L."/>
        </authorList>
    </citation>
    <scope>NUCLEOTIDE SEQUENCE [LARGE SCALE GENOMIC DNA]</scope>
    <source>
        <strain evidence="6 7">431</strain>
    </source>
</reference>
<keyword evidence="3" id="KW-0808">Transferase</keyword>
<dbReference type="InterPro" id="IPR015424">
    <property type="entry name" value="PyrdxlP-dep_Trfase"/>
</dbReference>
<keyword evidence="7" id="KW-1185">Reference proteome</keyword>
<dbReference type="InterPro" id="IPR015422">
    <property type="entry name" value="PyrdxlP-dep_Trfase_small"/>
</dbReference>
<dbReference type="RefSeq" id="WP_012058071.1">
    <property type="nucleotide sequence ID" value="NZ_CP007389.1"/>
</dbReference>
<proteinExistence type="inferred from homology"/>
<evidence type="ECO:0000256" key="2">
    <source>
        <dbReference type="ARBA" id="ARBA00022576"/>
    </source>
</evidence>
<accession>A0ABN4V165</accession>
<sequence>MFISGTYKRFSISIRNAKGIWVYDKNGKKYLDTFSGIGVNIFGHCDKDITSAIIEKAKRFTHISNFFLDEDASIIAEKLVKKTNKEGKVYFSNSGTEANEAALKTIKKYKNGIIVSFTGNFHGRTIGSLSITGFENLREPFLPLLDNIVFLRYNDIEMFKNFFKENGENVSAVFVESVRGSGGLDKLDIEFANLIMEYKHKYGFILVADEVQSGLGRTGKFFAYQHFNLEPDIVTTAKALGGGIPLGATIFIGKLQNIFSLGDHGSTFAPNPLALSASKVVLNKIDKNLLDEVTKKGIYLKDNLLSIDNPKILEVKGLGLMIGIKVDTNKDITKIALKEEILLNVVKKNVIRLLPPLNISYQEINLLVSKLKSILEKI</sequence>
<dbReference type="InterPro" id="IPR015421">
    <property type="entry name" value="PyrdxlP-dep_Trfase_major"/>
</dbReference>
<evidence type="ECO:0000313" key="6">
    <source>
        <dbReference type="EMBL" id="APT74736.1"/>
    </source>
</evidence>